<feature type="chain" id="PRO_5010271199" evidence="1">
    <location>
        <begin position="19"/>
        <end position="153"/>
    </location>
</feature>
<dbReference type="CDD" id="cd05379">
    <property type="entry name" value="CAP_bacterial"/>
    <property type="match status" value="1"/>
</dbReference>
<proteinExistence type="predicted"/>
<dbReference type="EMBL" id="FOCO01000006">
    <property type="protein sequence ID" value="SEN01328.1"/>
    <property type="molecule type" value="Genomic_DNA"/>
</dbReference>
<dbReference type="InterPro" id="IPR035940">
    <property type="entry name" value="CAP_sf"/>
</dbReference>
<dbReference type="AlphaFoldDB" id="A0A1H8D405"/>
<dbReference type="OrthoDB" id="9811255at2"/>
<dbReference type="InterPro" id="IPR014044">
    <property type="entry name" value="CAP_dom"/>
</dbReference>
<dbReference type="STRING" id="1077947.SAMN05216227_100644"/>
<feature type="signal peptide" evidence="1">
    <location>
        <begin position="1"/>
        <end position="18"/>
    </location>
</feature>
<evidence type="ECO:0000259" key="2">
    <source>
        <dbReference type="Pfam" id="PF00188"/>
    </source>
</evidence>
<feature type="domain" description="SCP" evidence="2">
    <location>
        <begin position="35"/>
        <end position="146"/>
    </location>
</feature>
<dbReference type="Gene3D" id="3.40.33.10">
    <property type="entry name" value="CAP"/>
    <property type="match status" value="1"/>
</dbReference>
<evidence type="ECO:0000313" key="4">
    <source>
        <dbReference type="Proteomes" id="UP000183002"/>
    </source>
</evidence>
<keyword evidence="1" id="KW-0732">Signal</keyword>
<dbReference type="SUPFAM" id="SSF55797">
    <property type="entry name" value="PR-1-like"/>
    <property type="match status" value="1"/>
</dbReference>
<dbReference type="PANTHER" id="PTHR31157">
    <property type="entry name" value="SCP DOMAIN-CONTAINING PROTEIN"/>
    <property type="match status" value="1"/>
</dbReference>
<reference evidence="3 4" key="1">
    <citation type="submission" date="2016-10" db="EMBL/GenBank/DDBJ databases">
        <authorList>
            <person name="de Groot N.N."/>
        </authorList>
    </citation>
    <scope>NUCLEOTIDE SEQUENCE [LARGE SCALE GENOMIC DNA]</scope>
    <source>
        <strain evidence="3 4">CGMCC 1.10836</strain>
    </source>
</reference>
<organism evidence="3 4">
    <name type="scientific">Pseudorhodobacter antarcticus</name>
    <dbReference type="NCBI Taxonomy" id="1077947"/>
    <lineage>
        <taxon>Bacteria</taxon>
        <taxon>Pseudomonadati</taxon>
        <taxon>Pseudomonadota</taxon>
        <taxon>Alphaproteobacteria</taxon>
        <taxon>Rhodobacterales</taxon>
        <taxon>Paracoccaceae</taxon>
        <taxon>Pseudorhodobacter</taxon>
    </lineage>
</organism>
<protein>
    <submittedName>
        <fullName evidence="3">Uncharacterized conserved protein YkwD, contains CAP (CSP/antigen 5/PR1) domain</fullName>
    </submittedName>
</protein>
<keyword evidence="4" id="KW-1185">Reference proteome</keyword>
<name>A0A1H8D405_9RHOB</name>
<dbReference type="Proteomes" id="UP000183002">
    <property type="component" value="Unassembled WGS sequence"/>
</dbReference>
<dbReference type="RefSeq" id="WP_050518450.1">
    <property type="nucleotide sequence ID" value="NZ_FOCO01000006.1"/>
</dbReference>
<evidence type="ECO:0000256" key="1">
    <source>
        <dbReference type="SAM" id="SignalP"/>
    </source>
</evidence>
<accession>A0A1H8D405</accession>
<dbReference type="PANTHER" id="PTHR31157:SF1">
    <property type="entry name" value="SCP DOMAIN-CONTAINING PROTEIN"/>
    <property type="match status" value="1"/>
</dbReference>
<dbReference type="Pfam" id="PF00188">
    <property type="entry name" value="CAP"/>
    <property type="match status" value="1"/>
</dbReference>
<sequence>MRPLALILSIGLATTAHAACTPPTQSAALLQQAADKVNGYRAAADLEPLQINPTLANTAQGHACDMATAGHLSHVGTNGSDLVRRLKAAGYAFRSANENVGQFTRSDPADWWYNSTGHRANMLSPKITEIGLGVALGADQKLYWVMVGGSPKP</sequence>
<evidence type="ECO:0000313" key="3">
    <source>
        <dbReference type="EMBL" id="SEN01328.1"/>
    </source>
</evidence>
<gene>
    <name evidence="3" type="ORF">SAMN05216227_100644</name>
</gene>